<organism evidence="1 2">
    <name type="scientific">Shewanella vesiculosa</name>
    <dbReference type="NCBI Taxonomy" id="518738"/>
    <lineage>
        <taxon>Bacteria</taxon>
        <taxon>Pseudomonadati</taxon>
        <taxon>Pseudomonadota</taxon>
        <taxon>Gammaproteobacteria</taxon>
        <taxon>Alteromonadales</taxon>
        <taxon>Shewanellaceae</taxon>
        <taxon>Shewanella</taxon>
    </lineage>
</organism>
<gene>
    <name evidence="1" type="ORF">ABHN84_00840</name>
</gene>
<sequence>MQTFKLSPIMGWNKFIDNSEVAKYIYAELVPLTNAGVLKYDNFISELGNFSSDDGFCSMEFLLNEDDVAMEILVDLLIGINTNQDNNTFKLLTENLRNKFGLVECL</sequence>
<dbReference type="EMBL" id="JBDPZN010000001">
    <property type="protein sequence ID" value="MEO3680835.1"/>
    <property type="molecule type" value="Genomic_DNA"/>
</dbReference>
<name>A0ABV0FJH3_9GAMM</name>
<protein>
    <submittedName>
        <fullName evidence="1">Uncharacterized protein</fullName>
    </submittedName>
</protein>
<proteinExistence type="predicted"/>
<comment type="caution">
    <text evidence="1">The sequence shown here is derived from an EMBL/GenBank/DDBJ whole genome shotgun (WGS) entry which is preliminary data.</text>
</comment>
<keyword evidence="2" id="KW-1185">Reference proteome</keyword>
<evidence type="ECO:0000313" key="2">
    <source>
        <dbReference type="Proteomes" id="UP001477278"/>
    </source>
</evidence>
<dbReference type="Proteomes" id="UP001477278">
    <property type="component" value="Unassembled WGS sequence"/>
</dbReference>
<evidence type="ECO:0000313" key="1">
    <source>
        <dbReference type="EMBL" id="MEO3680835.1"/>
    </source>
</evidence>
<reference evidence="1 2" key="1">
    <citation type="submission" date="2024-05" db="EMBL/GenBank/DDBJ databases">
        <title>Genome sequencing of Marine Estuary Bacteria, Shewanella vesiculosa and S. baltica, and Pseudomonas syringae.</title>
        <authorList>
            <person name="Gurung A."/>
            <person name="Maclea K.S."/>
        </authorList>
    </citation>
    <scope>NUCLEOTIDE SEQUENCE [LARGE SCALE GENOMIC DNA]</scope>
    <source>
        <strain evidence="1 2">1A</strain>
    </source>
</reference>
<accession>A0ABV0FJH3</accession>
<dbReference type="RefSeq" id="WP_347689413.1">
    <property type="nucleotide sequence ID" value="NZ_JBDPZN010000001.1"/>
</dbReference>